<reference evidence="3" key="1">
    <citation type="journal article" date="2020" name="mSystems">
        <title>Genome- and Community-Level Interaction Insights into Carbon Utilization and Element Cycling Functions of Hydrothermarchaeota in Hydrothermal Sediment.</title>
        <authorList>
            <person name="Zhou Z."/>
            <person name="Liu Y."/>
            <person name="Xu W."/>
            <person name="Pan J."/>
            <person name="Luo Z.H."/>
            <person name="Li M."/>
        </authorList>
    </citation>
    <scope>NUCLEOTIDE SEQUENCE [LARGE SCALE GENOMIC DNA]</scope>
    <source>
        <strain evidence="3">SpSt-508</strain>
    </source>
</reference>
<proteinExistence type="predicted"/>
<protein>
    <recommendedName>
        <fullName evidence="2">DUF6268 domain-containing protein</fullName>
    </recommendedName>
</protein>
<keyword evidence="1" id="KW-0732">Signal</keyword>
<organism evidence="3">
    <name type="scientific">Schlesneria paludicola</name>
    <dbReference type="NCBI Taxonomy" id="360056"/>
    <lineage>
        <taxon>Bacteria</taxon>
        <taxon>Pseudomonadati</taxon>
        <taxon>Planctomycetota</taxon>
        <taxon>Planctomycetia</taxon>
        <taxon>Planctomycetales</taxon>
        <taxon>Planctomycetaceae</taxon>
        <taxon>Schlesneria</taxon>
    </lineage>
</organism>
<sequence>MFLLRPPRCGCGAIFLLALAAAVVFAQEPRGQVSNLVTISARSEYPQPLGAATNVSADKATNVSADNTESTSAAATNYLQYEPQNAPLAEEPPPFTHEVPPVAAPPAKPMPPIAPYSTQVVMTWNSGTGDTLGIVDLDLRETLVFPKVRGLLLTPGFASHILSGPESTDLPPVLYDTWIELRWLKPLNENWTVDVAVTPGVYTDYDNLSSDAVRIQGRALAVWKARTDLQIAFGFVYLDREDIAALPAAGLIWTPNADWKTELLFPRPRLLYRLKGNGTDNQWLYLAGEFGGGSWAIRRPGNAGGALVPPGSQSASAWDDIVTYSVMRVLVGWEVQRAQGFSPRIEAGFSFNRSIEYLSGLGDFDLDPAAMVRVGGSF</sequence>
<dbReference type="EMBL" id="DSVQ01000007">
    <property type="protein sequence ID" value="HGT38347.1"/>
    <property type="molecule type" value="Genomic_DNA"/>
</dbReference>
<dbReference type="AlphaFoldDB" id="A0A7C4QLS7"/>
<name>A0A7C4QLS7_9PLAN</name>
<feature type="domain" description="DUF6268" evidence="2">
    <location>
        <begin position="170"/>
        <end position="355"/>
    </location>
</feature>
<dbReference type="Pfam" id="PF19783">
    <property type="entry name" value="DUF6268"/>
    <property type="match status" value="1"/>
</dbReference>
<feature type="signal peptide" evidence="1">
    <location>
        <begin position="1"/>
        <end position="26"/>
    </location>
</feature>
<feature type="chain" id="PRO_5028347515" description="DUF6268 domain-containing protein" evidence="1">
    <location>
        <begin position="27"/>
        <end position="378"/>
    </location>
</feature>
<evidence type="ECO:0000259" key="2">
    <source>
        <dbReference type="Pfam" id="PF19783"/>
    </source>
</evidence>
<accession>A0A7C4QLS7</accession>
<evidence type="ECO:0000313" key="3">
    <source>
        <dbReference type="EMBL" id="HGT38347.1"/>
    </source>
</evidence>
<comment type="caution">
    <text evidence="3">The sequence shown here is derived from an EMBL/GenBank/DDBJ whole genome shotgun (WGS) entry which is preliminary data.</text>
</comment>
<evidence type="ECO:0000256" key="1">
    <source>
        <dbReference type="SAM" id="SignalP"/>
    </source>
</evidence>
<dbReference type="InterPro" id="IPR046235">
    <property type="entry name" value="DUF6268"/>
</dbReference>
<gene>
    <name evidence="3" type="ORF">ENS64_03670</name>
</gene>